<gene>
    <name evidence="3" type="ORF">RF55_10936</name>
</gene>
<reference evidence="3 4" key="1">
    <citation type="submission" date="2015-04" db="EMBL/GenBank/DDBJ databases">
        <title>Lasius niger genome sequencing.</title>
        <authorList>
            <person name="Konorov E.A."/>
            <person name="Nikitin M.A."/>
            <person name="Kirill M.V."/>
            <person name="Chang P."/>
        </authorList>
    </citation>
    <scope>NUCLEOTIDE SEQUENCE [LARGE SCALE GENOMIC DNA]</scope>
    <source>
        <tissue evidence="3">Whole</tissue>
    </source>
</reference>
<dbReference type="SUPFAM" id="SSF56672">
    <property type="entry name" value="DNA/RNA polymerases"/>
    <property type="match status" value="1"/>
</dbReference>
<dbReference type="PROSITE" id="PS50878">
    <property type="entry name" value="RT_POL"/>
    <property type="match status" value="1"/>
</dbReference>
<dbReference type="PANTHER" id="PTHR47027">
    <property type="entry name" value="REVERSE TRANSCRIPTASE DOMAIN-CONTAINING PROTEIN"/>
    <property type="match status" value="1"/>
</dbReference>
<proteinExistence type="predicted"/>
<dbReference type="GO" id="GO:0003964">
    <property type="term" value="F:RNA-directed DNA polymerase activity"/>
    <property type="evidence" value="ECO:0007669"/>
    <property type="project" value="UniProtKB-KW"/>
</dbReference>
<dbReference type="EMBL" id="LBMM01007767">
    <property type="protein sequence ID" value="KMQ89440.1"/>
    <property type="molecule type" value="Genomic_DNA"/>
</dbReference>
<feature type="domain" description="Reverse transcriptase" evidence="2">
    <location>
        <begin position="1"/>
        <end position="213"/>
    </location>
</feature>
<feature type="region of interest" description="Disordered" evidence="1">
    <location>
        <begin position="1"/>
        <end position="27"/>
    </location>
</feature>
<dbReference type="OrthoDB" id="7615957at2759"/>
<keyword evidence="3" id="KW-0540">Nuclease</keyword>
<keyword evidence="3" id="KW-0255">Endonuclease</keyword>
<dbReference type="Pfam" id="PF00078">
    <property type="entry name" value="RVT_1"/>
    <property type="match status" value="1"/>
</dbReference>
<sequence length="357" mass="42082">MELLEGEATGQSRKPREDEEELIGMREEHAGRQLEVEKIEGERERRNKEGKVYALFGDLKAAFDNVEREQLWRILKEEGVAADLVWRMKKIYEETEVAVRAKEEVSEKFRTTKGVRQGCVMSPLLFNLYIADIGKGLKIRNIGGIRVGRDRLWSLEYADDMVFLAKNRVALLDMMQTSVMSYGVEIWGWEEKKELEKVMLDYVRWIFRLGFCTPRYLMSRELGLNKLRIEWGIRAMRNGWSIEALEDLRREGIDVKKEVGKRDWEVQRQVEECKIREAKYNKKYKDFETRLEGYLRKVCADKGNTEDNVRALLRLRCRNIEDRNKYWLEEEATVCVFCGIGEDCTSHYVKECDATKD</sequence>
<keyword evidence="4" id="KW-1185">Reference proteome</keyword>
<dbReference type="GO" id="GO:0004519">
    <property type="term" value="F:endonuclease activity"/>
    <property type="evidence" value="ECO:0007669"/>
    <property type="project" value="UniProtKB-KW"/>
</dbReference>
<keyword evidence="3" id="KW-0378">Hydrolase</keyword>
<dbReference type="InterPro" id="IPR000477">
    <property type="entry name" value="RT_dom"/>
</dbReference>
<protein>
    <submittedName>
        <fullName evidence="3">Endonuclease-reverse transcriptase</fullName>
    </submittedName>
</protein>
<dbReference type="Proteomes" id="UP000036403">
    <property type="component" value="Unassembled WGS sequence"/>
</dbReference>
<evidence type="ECO:0000313" key="3">
    <source>
        <dbReference type="EMBL" id="KMQ89440.1"/>
    </source>
</evidence>
<keyword evidence="3" id="KW-0695">RNA-directed DNA polymerase</keyword>
<dbReference type="InterPro" id="IPR043502">
    <property type="entry name" value="DNA/RNA_pol_sf"/>
</dbReference>
<accession>A0A0J7N9U1</accession>
<comment type="caution">
    <text evidence="3">The sequence shown here is derived from an EMBL/GenBank/DDBJ whole genome shotgun (WGS) entry which is preliminary data.</text>
</comment>
<dbReference type="STRING" id="67767.A0A0J7N9U1"/>
<keyword evidence="3" id="KW-0548">Nucleotidyltransferase</keyword>
<dbReference type="PaxDb" id="67767-A0A0J7N9U1"/>
<keyword evidence="3" id="KW-0808">Transferase</keyword>
<name>A0A0J7N9U1_LASNI</name>
<evidence type="ECO:0000256" key="1">
    <source>
        <dbReference type="SAM" id="MobiDB-lite"/>
    </source>
</evidence>
<dbReference type="AlphaFoldDB" id="A0A0J7N9U1"/>
<evidence type="ECO:0000313" key="4">
    <source>
        <dbReference type="Proteomes" id="UP000036403"/>
    </source>
</evidence>
<organism evidence="3 4">
    <name type="scientific">Lasius niger</name>
    <name type="common">Black garden ant</name>
    <dbReference type="NCBI Taxonomy" id="67767"/>
    <lineage>
        <taxon>Eukaryota</taxon>
        <taxon>Metazoa</taxon>
        <taxon>Ecdysozoa</taxon>
        <taxon>Arthropoda</taxon>
        <taxon>Hexapoda</taxon>
        <taxon>Insecta</taxon>
        <taxon>Pterygota</taxon>
        <taxon>Neoptera</taxon>
        <taxon>Endopterygota</taxon>
        <taxon>Hymenoptera</taxon>
        <taxon>Apocrita</taxon>
        <taxon>Aculeata</taxon>
        <taxon>Formicoidea</taxon>
        <taxon>Formicidae</taxon>
        <taxon>Formicinae</taxon>
        <taxon>Lasius</taxon>
        <taxon>Lasius</taxon>
    </lineage>
</organism>
<dbReference type="PANTHER" id="PTHR47027:SF20">
    <property type="entry name" value="REVERSE TRANSCRIPTASE-LIKE PROTEIN WITH RNA-DIRECTED DNA POLYMERASE DOMAIN"/>
    <property type="match status" value="1"/>
</dbReference>
<evidence type="ECO:0000259" key="2">
    <source>
        <dbReference type="PROSITE" id="PS50878"/>
    </source>
</evidence>